<dbReference type="InterPro" id="IPR035069">
    <property type="entry name" value="TTHA1013/TTHA0281-like"/>
</dbReference>
<protein>
    <submittedName>
        <fullName evidence="1">Uncharacterized protein family (UPF0150)</fullName>
    </submittedName>
</protein>
<sequence length="83" mass="8922">MFSEYIQAALARAEYEPIEGGEYCATVPGLRGVIATGKTIEECRKDLIEVLEGWIALRLSLGMAIPPIGGKTIEVSTEPEAVV</sequence>
<organism evidence="1 4">
    <name type="scientific">Methanothrix harundinacea</name>
    <dbReference type="NCBI Taxonomy" id="301375"/>
    <lineage>
        <taxon>Archaea</taxon>
        <taxon>Methanobacteriati</taxon>
        <taxon>Methanobacteriota</taxon>
        <taxon>Stenosarchaea group</taxon>
        <taxon>Methanomicrobia</taxon>
        <taxon>Methanotrichales</taxon>
        <taxon>Methanotrichaceae</taxon>
        <taxon>Methanothrix</taxon>
    </lineage>
</organism>
<dbReference type="EMBL" id="LGHB01000016">
    <property type="protein sequence ID" value="KUK96303.1"/>
    <property type="molecule type" value="Genomic_DNA"/>
</dbReference>
<dbReference type="InterPro" id="IPR049389">
    <property type="entry name" value="TTHA0281-like"/>
</dbReference>
<dbReference type="Pfam" id="PF21748">
    <property type="entry name" value="UPF0150"/>
    <property type="match status" value="1"/>
</dbReference>
<evidence type="ECO:0000313" key="2">
    <source>
        <dbReference type="EMBL" id="KUK96303.1"/>
    </source>
</evidence>
<evidence type="ECO:0000313" key="1">
    <source>
        <dbReference type="EMBL" id="KUK44814.1"/>
    </source>
</evidence>
<dbReference type="EMBL" id="LGFT01000014">
    <property type="protein sequence ID" value="KUK44814.1"/>
    <property type="molecule type" value="Genomic_DNA"/>
</dbReference>
<reference evidence="2" key="1">
    <citation type="journal article" date="2015" name="MBio">
        <title>Genome-resolved metagenomic analysis reveals roles for candidate phyla and other microbial community members in biogeochemical transformations in oil reservoirs.</title>
        <authorList>
            <person name="Hu P."/>
            <person name="Tom L."/>
            <person name="Singh A."/>
            <person name="Thomas B.C."/>
            <person name="Baker B.J."/>
            <person name="Piceno Y.M."/>
            <person name="Andersen G.L."/>
            <person name="Banfield J.F."/>
        </authorList>
    </citation>
    <scope>NUCLEOTIDE SEQUENCE [LARGE SCALE GENOMIC DNA]</scope>
    <source>
        <strain evidence="2">56_747</strain>
    </source>
</reference>
<dbReference type="Proteomes" id="UP000057043">
    <property type="component" value="Unassembled WGS sequence"/>
</dbReference>
<dbReference type="Proteomes" id="UP000053961">
    <property type="component" value="Unassembled WGS sequence"/>
</dbReference>
<comment type="caution">
    <text evidence="1">The sequence shown here is derived from an EMBL/GenBank/DDBJ whole genome shotgun (WGS) entry which is preliminary data.</text>
</comment>
<reference evidence="3 4" key="2">
    <citation type="journal article" date="2015" name="MBio">
        <title>Genome-Resolved Metagenomic Analysis Reveals Roles for Candidate Phyla and Other Microbial Community Members in Biogeochemical Transformations in Oil Reservoirs.</title>
        <authorList>
            <person name="Hu P."/>
            <person name="Tom L."/>
            <person name="Singh A."/>
            <person name="Thomas B.C."/>
            <person name="Baker B.J."/>
            <person name="Piceno Y.M."/>
            <person name="Andersen G.L."/>
            <person name="Banfield J.F."/>
        </authorList>
    </citation>
    <scope>NUCLEOTIDE SEQUENCE [LARGE SCALE GENOMIC DNA]</scope>
    <source>
        <strain evidence="1">57_489</strain>
    </source>
</reference>
<dbReference type="AlphaFoldDB" id="A0A101FUW6"/>
<proteinExistence type="predicted"/>
<dbReference type="PATRIC" id="fig|301375.6.peg.165"/>
<dbReference type="SUPFAM" id="SSF143100">
    <property type="entry name" value="TTHA1013/TTHA0281-like"/>
    <property type="match status" value="1"/>
</dbReference>
<dbReference type="Gene3D" id="3.30.160.250">
    <property type="match status" value="1"/>
</dbReference>
<accession>A0A101FUW6</accession>
<evidence type="ECO:0000313" key="3">
    <source>
        <dbReference type="Proteomes" id="UP000053961"/>
    </source>
</evidence>
<name>A0A101FUW6_9EURY</name>
<gene>
    <name evidence="1" type="ORF">XD72_0774</name>
    <name evidence="2" type="ORF">XE07_1240</name>
</gene>
<evidence type="ECO:0000313" key="4">
    <source>
        <dbReference type="Proteomes" id="UP000057043"/>
    </source>
</evidence>